<proteinExistence type="predicted"/>
<keyword evidence="3" id="KW-1185">Reference proteome</keyword>
<organism evidence="2 3">
    <name type="scientific">Prorocentrum cordatum</name>
    <dbReference type="NCBI Taxonomy" id="2364126"/>
    <lineage>
        <taxon>Eukaryota</taxon>
        <taxon>Sar</taxon>
        <taxon>Alveolata</taxon>
        <taxon>Dinophyceae</taxon>
        <taxon>Prorocentrales</taxon>
        <taxon>Prorocentraceae</taxon>
        <taxon>Prorocentrum</taxon>
    </lineage>
</organism>
<feature type="region of interest" description="Disordered" evidence="1">
    <location>
        <begin position="149"/>
        <end position="189"/>
    </location>
</feature>
<feature type="compositionally biased region" description="Low complexity" evidence="1">
    <location>
        <begin position="149"/>
        <end position="174"/>
    </location>
</feature>
<evidence type="ECO:0000256" key="1">
    <source>
        <dbReference type="SAM" id="MobiDB-lite"/>
    </source>
</evidence>
<reference evidence="2" key="1">
    <citation type="submission" date="2023-10" db="EMBL/GenBank/DDBJ databases">
        <authorList>
            <person name="Chen Y."/>
            <person name="Shah S."/>
            <person name="Dougan E. K."/>
            <person name="Thang M."/>
            <person name="Chan C."/>
        </authorList>
    </citation>
    <scope>NUCLEOTIDE SEQUENCE [LARGE SCALE GENOMIC DNA]</scope>
</reference>
<evidence type="ECO:0000313" key="3">
    <source>
        <dbReference type="Proteomes" id="UP001189429"/>
    </source>
</evidence>
<accession>A0ABN9X9G8</accession>
<evidence type="ECO:0000313" key="2">
    <source>
        <dbReference type="EMBL" id="CAK0896140.1"/>
    </source>
</evidence>
<sequence>MRGGLLRGALRRGEDRNRKETKAVLEAVDRARPVAELSEIKELCATLYASDRAKPGAELSELRELYATLSDVTAFGNGQNAADVSVEQQAAARAAQEQTQQALLHLQENQRHLTEEVRTGLGRVSREVQTLRIDLSPGVIVSPVLEYPGTPAARRPRRPTTAAGSPAATPASRAGRPRRPTPWRPTAPWCSRSCRNSGAETNYTAGANLAGILRAIEATKTQIDFTAVLQEVHNAKRDVTLTVEKSELNVIEELRSLRRTCGSSSGPTRGS</sequence>
<comment type="caution">
    <text evidence="2">The sequence shown here is derived from an EMBL/GenBank/DDBJ whole genome shotgun (WGS) entry which is preliminary data.</text>
</comment>
<protein>
    <submittedName>
        <fullName evidence="2">Uncharacterized protein</fullName>
    </submittedName>
</protein>
<dbReference type="EMBL" id="CAUYUJ010020146">
    <property type="protein sequence ID" value="CAK0896140.1"/>
    <property type="molecule type" value="Genomic_DNA"/>
</dbReference>
<dbReference type="Proteomes" id="UP001189429">
    <property type="component" value="Unassembled WGS sequence"/>
</dbReference>
<gene>
    <name evidence="2" type="ORF">PCOR1329_LOCUS74688</name>
</gene>
<name>A0ABN9X9G8_9DINO</name>